<dbReference type="EMBL" id="JANPWB010000015">
    <property type="protein sequence ID" value="KAJ1093151.1"/>
    <property type="molecule type" value="Genomic_DNA"/>
</dbReference>
<organism evidence="1 2">
    <name type="scientific">Pleurodeles waltl</name>
    <name type="common">Iberian ribbed newt</name>
    <dbReference type="NCBI Taxonomy" id="8319"/>
    <lineage>
        <taxon>Eukaryota</taxon>
        <taxon>Metazoa</taxon>
        <taxon>Chordata</taxon>
        <taxon>Craniata</taxon>
        <taxon>Vertebrata</taxon>
        <taxon>Euteleostomi</taxon>
        <taxon>Amphibia</taxon>
        <taxon>Batrachia</taxon>
        <taxon>Caudata</taxon>
        <taxon>Salamandroidea</taxon>
        <taxon>Salamandridae</taxon>
        <taxon>Pleurodelinae</taxon>
        <taxon>Pleurodeles</taxon>
    </lineage>
</organism>
<keyword evidence="2" id="KW-1185">Reference proteome</keyword>
<gene>
    <name evidence="1" type="ORF">NDU88_006259</name>
</gene>
<evidence type="ECO:0000313" key="2">
    <source>
        <dbReference type="Proteomes" id="UP001066276"/>
    </source>
</evidence>
<proteinExistence type="predicted"/>
<protein>
    <submittedName>
        <fullName evidence="1">Uncharacterized protein</fullName>
    </submittedName>
</protein>
<feature type="non-terminal residue" evidence="1">
    <location>
        <position position="55"/>
    </location>
</feature>
<feature type="non-terminal residue" evidence="1">
    <location>
        <position position="1"/>
    </location>
</feature>
<dbReference type="AlphaFoldDB" id="A0AAV7LNL0"/>
<name>A0AAV7LNL0_PLEWA</name>
<accession>A0AAV7LNL0</accession>
<reference evidence="1" key="1">
    <citation type="journal article" date="2022" name="bioRxiv">
        <title>Sequencing and chromosome-scale assembly of the giantPleurodeles waltlgenome.</title>
        <authorList>
            <person name="Brown T."/>
            <person name="Elewa A."/>
            <person name="Iarovenko S."/>
            <person name="Subramanian E."/>
            <person name="Araus A.J."/>
            <person name="Petzold A."/>
            <person name="Susuki M."/>
            <person name="Suzuki K.-i.T."/>
            <person name="Hayashi T."/>
            <person name="Toyoda A."/>
            <person name="Oliveira C."/>
            <person name="Osipova E."/>
            <person name="Leigh N.D."/>
            <person name="Simon A."/>
            <person name="Yun M.H."/>
        </authorList>
    </citation>
    <scope>NUCLEOTIDE SEQUENCE</scope>
    <source>
        <strain evidence="1">20211129_DDA</strain>
        <tissue evidence="1">Liver</tissue>
    </source>
</reference>
<dbReference type="Proteomes" id="UP001066276">
    <property type="component" value="Chromosome 11"/>
</dbReference>
<evidence type="ECO:0000313" key="1">
    <source>
        <dbReference type="EMBL" id="KAJ1093151.1"/>
    </source>
</evidence>
<comment type="caution">
    <text evidence="1">The sequence shown here is derived from an EMBL/GenBank/DDBJ whole genome shotgun (WGS) entry which is preliminary data.</text>
</comment>
<sequence length="55" mass="6414">ANKGSSGFFSCYTSRSQYHLRGSYNQGFQLGYQKYKPNLYPRPNRLYRAKGDQIT</sequence>